<keyword evidence="2 7" id="KW-0808">Transferase</keyword>
<dbReference type="RefSeq" id="WP_338777636.1">
    <property type="nucleotide sequence ID" value="NZ_CP147407.1"/>
</dbReference>
<dbReference type="EC" id="2.7.1.144" evidence="7"/>
<keyword evidence="11" id="KW-1185">Reference proteome</keyword>
<dbReference type="InterPro" id="IPR011611">
    <property type="entry name" value="PfkB_dom"/>
</dbReference>
<dbReference type="CDD" id="cd01164">
    <property type="entry name" value="FruK_PfkB_like"/>
    <property type="match status" value="1"/>
</dbReference>
<evidence type="ECO:0000256" key="3">
    <source>
        <dbReference type="ARBA" id="ARBA00022741"/>
    </source>
</evidence>
<comment type="function">
    <text evidence="8">Catalyzes the ATP-dependent phosphorylation of fructose-l-phosphate to fructose-l,6-bisphosphate.</text>
</comment>
<dbReference type="GO" id="GO:0008662">
    <property type="term" value="F:1-phosphofructokinase activity"/>
    <property type="evidence" value="ECO:0007669"/>
    <property type="project" value="UniProtKB-EC"/>
</dbReference>
<dbReference type="InterPro" id="IPR017583">
    <property type="entry name" value="Tagatose/fructose_Pkinase"/>
</dbReference>
<dbReference type="PANTHER" id="PTHR46566">
    <property type="entry name" value="1-PHOSPHOFRUCTOKINASE-RELATED"/>
    <property type="match status" value="1"/>
</dbReference>
<evidence type="ECO:0000313" key="11">
    <source>
        <dbReference type="Proteomes" id="UP001377337"/>
    </source>
</evidence>
<evidence type="ECO:0000256" key="5">
    <source>
        <dbReference type="ARBA" id="ARBA00022840"/>
    </source>
</evidence>
<dbReference type="PIRSF" id="PIRSF000535">
    <property type="entry name" value="1PFK/6PFK/LacC"/>
    <property type="match status" value="1"/>
</dbReference>
<dbReference type="NCBIfam" id="TIGR03828">
    <property type="entry name" value="pfkB"/>
    <property type="match status" value="1"/>
</dbReference>
<proteinExistence type="inferred from homology"/>
<dbReference type="Pfam" id="PF00294">
    <property type="entry name" value="PfkB"/>
    <property type="match status" value="1"/>
</dbReference>
<dbReference type="InterPro" id="IPR002173">
    <property type="entry name" value="Carboh/pur_kinase_PfkB_CS"/>
</dbReference>
<evidence type="ECO:0000256" key="2">
    <source>
        <dbReference type="ARBA" id="ARBA00022679"/>
    </source>
</evidence>
<reference evidence="10 11" key="1">
    <citation type="submission" date="2024-02" db="EMBL/GenBank/DDBJ databases">
        <title>Seven novel Bacillus-like species.</title>
        <authorList>
            <person name="Liu G."/>
        </authorList>
    </citation>
    <scope>NUCLEOTIDE SEQUENCE [LARGE SCALE GENOMIC DNA]</scope>
    <source>
        <strain evidence="10 11">FJAT-52054</strain>
    </source>
</reference>
<evidence type="ECO:0000256" key="6">
    <source>
        <dbReference type="ARBA" id="ARBA00047745"/>
    </source>
</evidence>
<dbReference type="InterPro" id="IPR029056">
    <property type="entry name" value="Ribokinase-like"/>
</dbReference>
<dbReference type="InterPro" id="IPR022463">
    <property type="entry name" value="1-PFruKinase"/>
</dbReference>
<evidence type="ECO:0000256" key="1">
    <source>
        <dbReference type="ARBA" id="ARBA00005380"/>
    </source>
</evidence>
<evidence type="ECO:0000256" key="7">
    <source>
        <dbReference type="PIRNR" id="PIRNR000535"/>
    </source>
</evidence>
<keyword evidence="3 7" id="KW-0547">Nucleotide-binding</keyword>
<comment type="catalytic activity">
    <reaction evidence="7">
        <text>D-tagatofuranose 6-phosphate + ATP = D-tagatofuranose 1,6-bisphosphate + ADP + H(+)</text>
        <dbReference type="Rhea" id="RHEA:12420"/>
        <dbReference type="ChEBI" id="CHEBI:15378"/>
        <dbReference type="ChEBI" id="CHEBI:30616"/>
        <dbReference type="ChEBI" id="CHEBI:58694"/>
        <dbReference type="ChEBI" id="CHEBI:58695"/>
        <dbReference type="ChEBI" id="CHEBI:456216"/>
        <dbReference type="EC" id="2.7.1.144"/>
    </reaction>
</comment>
<keyword evidence="4 8" id="KW-0418">Kinase</keyword>
<comment type="similarity">
    <text evidence="7">Belongs to the carbohydrate kinase PfkB family. LacC subfamily.</text>
</comment>
<accession>A0ABZ2NE68</accession>
<feature type="domain" description="Carbohydrate kinase PfkB" evidence="9">
    <location>
        <begin position="7"/>
        <end position="287"/>
    </location>
</feature>
<protein>
    <recommendedName>
        <fullName evidence="7">Tagatose-6-phosphate kinase</fullName>
        <ecNumber evidence="7">2.7.1.144</ecNumber>
    </recommendedName>
</protein>
<organism evidence="10 11">
    <name type="scientific">Metabacillus sediminis</name>
    <dbReference type="NCBI Taxonomy" id="3117746"/>
    <lineage>
        <taxon>Bacteria</taxon>
        <taxon>Bacillati</taxon>
        <taxon>Bacillota</taxon>
        <taxon>Bacilli</taxon>
        <taxon>Bacillales</taxon>
        <taxon>Bacillaceae</taxon>
        <taxon>Metabacillus</taxon>
    </lineage>
</organism>
<dbReference type="Gene3D" id="3.40.1190.20">
    <property type="match status" value="1"/>
</dbReference>
<keyword evidence="7" id="KW-0423">Lactose metabolism</keyword>
<dbReference type="PANTHER" id="PTHR46566:SF1">
    <property type="entry name" value="1-PHOSPHOFRUCTOKINASE"/>
    <property type="match status" value="1"/>
</dbReference>
<sequence>MIYTCTLNPSIDYFIQLEEFQLGSLNRSKETQLFPGGKGINVSRVAKRLGTESTALGFAGGFTGDFLKNFLQSESIAADFVEVLDNTRINVKLKTGMETEINASGPIITGEQQEQLISKINQLEKGDLLVLAGSIPSSMPLTFYSKLSEICKNAGAETVIDTTSPALEETLQFEPLLIKPNHHELGELFHTKVSTVNEAAYFGKRLISLGVRNVIVSMAGEGAVFINQDQVLKAAVPKGILKNSVGAGDSVVAGFLASYTKFGDYEEAFRAGTAAGSATAFSHDLCTKEEAEKLLEQVKIEKIG</sequence>
<comment type="catalytic activity">
    <reaction evidence="6 8">
        <text>beta-D-fructose 1-phosphate + ATP = beta-D-fructose 1,6-bisphosphate + ADP + H(+)</text>
        <dbReference type="Rhea" id="RHEA:14213"/>
        <dbReference type="ChEBI" id="CHEBI:15378"/>
        <dbReference type="ChEBI" id="CHEBI:30616"/>
        <dbReference type="ChEBI" id="CHEBI:32966"/>
        <dbReference type="ChEBI" id="CHEBI:138881"/>
        <dbReference type="ChEBI" id="CHEBI:456216"/>
        <dbReference type="EC" id="2.7.1.56"/>
    </reaction>
</comment>
<dbReference type="EMBL" id="CP147407">
    <property type="protein sequence ID" value="WXB95920.1"/>
    <property type="molecule type" value="Genomic_DNA"/>
</dbReference>
<name>A0ABZ2NE68_9BACI</name>
<dbReference type="Proteomes" id="UP001377337">
    <property type="component" value="Chromosome"/>
</dbReference>
<comment type="similarity">
    <text evidence="1">Belongs to the carbohydrate kinase pfkB family.</text>
</comment>
<comment type="pathway">
    <text evidence="7">Carbohydrate metabolism; D-tagatose 6-phosphate degradation; D-glyceraldehyde 3-phosphate and glycerone phosphate from D-tagatose 6-phosphate: step 1/2.</text>
</comment>
<evidence type="ECO:0000313" key="10">
    <source>
        <dbReference type="EMBL" id="WXB95920.1"/>
    </source>
</evidence>
<evidence type="ECO:0000256" key="8">
    <source>
        <dbReference type="RuleBase" id="RU369061"/>
    </source>
</evidence>
<evidence type="ECO:0000259" key="9">
    <source>
        <dbReference type="Pfam" id="PF00294"/>
    </source>
</evidence>
<gene>
    <name evidence="10" type="primary">pfkB</name>
    <name evidence="10" type="ORF">WCV65_15330</name>
</gene>
<dbReference type="NCBIfam" id="TIGR03168">
    <property type="entry name" value="1-PFK"/>
    <property type="match status" value="1"/>
</dbReference>
<dbReference type="PROSITE" id="PS00584">
    <property type="entry name" value="PFKB_KINASES_2"/>
    <property type="match status" value="1"/>
</dbReference>
<dbReference type="SUPFAM" id="SSF53613">
    <property type="entry name" value="Ribokinase-like"/>
    <property type="match status" value="1"/>
</dbReference>
<keyword evidence="5 7" id="KW-0067">ATP-binding</keyword>
<evidence type="ECO:0000256" key="4">
    <source>
        <dbReference type="ARBA" id="ARBA00022777"/>
    </source>
</evidence>